<dbReference type="GeneID" id="40726300"/>
<reference evidence="3 4" key="1">
    <citation type="submission" date="2019-05" db="EMBL/GenBank/DDBJ databases">
        <title>Sporisorium graminicola CBS 10092 draft sequencing and annotation.</title>
        <authorList>
            <person name="Solano-Gonzalez S."/>
            <person name="Caddick M.X."/>
            <person name="Darby A."/>
        </authorList>
    </citation>
    <scope>NUCLEOTIDE SEQUENCE [LARGE SCALE GENOMIC DNA]</scope>
    <source>
        <strain evidence="3 4">CBS 10092</strain>
    </source>
</reference>
<feature type="region of interest" description="Disordered" evidence="1">
    <location>
        <begin position="1"/>
        <end position="27"/>
    </location>
</feature>
<gene>
    <name evidence="3" type="ORF">EX895_003405</name>
</gene>
<organism evidence="3 4">
    <name type="scientific">Sporisorium graminicola</name>
    <dbReference type="NCBI Taxonomy" id="280036"/>
    <lineage>
        <taxon>Eukaryota</taxon>
        <taxon>Fungi</taxon>
        <taxon>Dikarya</taxon>
        <taxon>Basidiomycota</taxon>
        <taxon>Ustilaginomycotina</taxon>
        <taxon>Ustilaginomycetes</taxon>
        <taxon>Ustilaginales</taxon>
        <taxon>Ustilaginaceae</taxon>
        <taxon>Sporisorium</taxon>
    </lineage>
</organism>
<accession>A0A4U7KTE4</accession>
<dbReference type="EMBL" id="SRRM01000012">
    <property type="protein sequence ID" value="TKY87824.1"/>
    <property type="molecule type" value="Genomic_DNA"/>
</dbReference>
<feature type="compositionally biased region" description="Basic and acidic residues" evidence="1">
    <location>
        <begin position="1"/>
        <end position="18"/>
    </location>
</feature>
<name>A0A4U7KTE4_9BASI</name>
<keyword evidence="2" id="KW-1133">Transmembrane helix</keyword>
<dbReference type="Proteomes" id="UP000306050">
    <property type="component" value="Chromosome SGRAM_20"/>
</dbReference>
<sequence length="239" mass="25874">MMLTQYDDRTIARSEKMMGRGSSGGSRTRESIMQTLLVQDRLRFATELTHHMAVLSLFETEIDVASPPAQANGEARGMVSNAAVWLSRLAGMALQGTSLLFGLPAFCSSALFVAARWLLYLQGADAQRYRADITTLILALRKRGERYSRDDTYAKAIVALKREADFYGRICISPFTWPIEANSEFIPLSVAAAQDTGGGRGKQRVLAPTPSVEPGFTSIAALAALVDDAAVLALVDNAP</sequence>
<dbReference type="RefSeq" id="XP_029739809.1">
    <property type="nucleotide sequence ID" value="XM_029884003.1"/>
</dbReference>
<evidence type="ECO:0000313" key="4">
    <source>
        <dbReference type="Proteomes" id="UP000306050"/>
    </source>
</evidence>
<dbReference type="OrthoDB" id="39175at2759"/>
<keyword evidence="2" id="KW-0812">Transmembrane</keyword>
<proteinExistence type="predicted"/>
<evidence type="ECO:0000256" key="1">
    <source>
        <dbReference type="SAM" id="MobiDB-lite"/>
    </source>
</evidence>
<keyword evidence="4" id="KW-1185">Reference proteome</keyword>
<feature type="transmembrane region" description="Helical" evidence="2">
    <location>
        <begin position="99"/>
        <end position="120"/>
    </location>
</feature>
<dbReference type="KEGG" id="sgra:EX895_003405"/>
<dbReference type="AlphaFoldDB" id="A0A4U7KTE4"/>
<protein>
    <submittedName>
        <fullName evidence="3">Uncharacterized protein</fullName>
    </submittedName>
</protein>
<evidence type="ECO:0000256" key="2">
    <source>
        <dbReference type="SAM" id="Phobius"/>
    </source>
</evidence>
<evidence type="ECO:0000313" key="3">
    <source>
        <dbReference type="EMBL" id="TKY87824.1"/>
    </source>
</evidence>
<keyword evidence="2" id="KW-0472">Membrane</keyword>
<comment type="caution">
    <text evidence="3">The sequence shown here is derived from an EMBL/GenBank/DDBJ whole genome shotgun (WGS) entry which is preliminary data.</text>
</comment>